<dbReference type="Gene3D" id="3.40.1280.10">
    <property type="match status" value="1"/>
</dbReference>
<comment type="similarity">
    <text evidence="4">Belongs to the RNA methyltransferase RlmH family.</text>
</comment>
<evidence type="ECO:0000256" key="2">
    <source>
        <dbReference type="ARBA" id="ARBA00022679"/>
    </source>
</evidence>
<keyword evidence="1" id="KW-0489">Methyltransferase</keyword>
<organism evidence="5 6">
    <name type="scientific">Riccia fluitans</name>
    <dbReference type="NCBI Taxonomy" id="41844"/>
    <lineage>
        <taxon>Eukaryota</taxon>
        <taxon>Viridiplantae</taxon>
        <taxon>Streptophyta</taxon>
        <taxon>Embryophyta</taxon>
        <taxon>Marchantiophyta</taxon>
        <taxon>Marchantiopsida</taxon>
        <taxon>Marchantiidae</taxon>
        <taxon>Marchantiales</taxon>
        <taxon>Ricciaceae</taxon>
        <taxon>Riccia</taxon>
    </lineage>
</organism>
<keyword evidence="3" id="KW-0949">S-adenosyl-L-methionine</keyword>
<gene>
    <name evidence="5" type="ORF">R1flu_002526</name>
</gene>
<sequence>MQLVSAPPATGDGFLDWFVGAHGLQHKARAAKRSLCRLFPTMVPVCAVRSNESEREKAAAISYARSVRALPIRLVTVRKNFDSGVETVVTSYLNKVKRYCPFEDVQIKSNPKNTSDVSAQVEAEGERVLKAIAPRDWVVLLDERGLDVTSEQLATLIAEAGDKGSSALVFCIGGPHGHGSQMHKRANVSIKLSSMVMNHQVATIVLMEQVYRAWTILRGEKYHH</sequence>
<evidence type="ECO:0000256" key="1">
    <source>
        <dbReference type="ARBA" id="ARBA00022603"/>
    </source>
</evidence>
<evidence type="ECO:0000313" key="6">
    <source>
        <dbReference type="Proteomes" id="UP001605036"/>
    </source>
</evidence>
<keyword evidence="6" id="KW-1185">Reference proteome</keyword>
<dbReference type="InterPro" id="IPR029028">
    <property type="entry name" value="Alpha/beta_knot_MTases"/>
</dbReference>
<keyword evidence="2" id="KW-0808">Transferase</keyword>
<dbReference type="GO" id="GO:0008168">
    <property type="term" value="F:methyltransferase activity"/>
    <property type="evidence" value="ECO:0007669"/>
    <property type="project" value="UniProtKB-KW"/>
</dbReference>
<dbReference type="InterPro" id="IPR003742">
    <property type="entry name" value="RlmH-like"/>
</dbReference>
<dbReference type="SUPFAM" id="SSF75217">
    <property type="entry name" value="alpha/beta knot"/>
    <property type="match status" value="1"/>
</dbReference>
<name>A0ABD1Y6R3_9MARC</name>
<dbReference type="EMBL" id="JBHFFA010000006">
    <property type="protein sequence ID" value="KAL2622321.1"/>
    <property type="molecule type" value="Genomic_DNA"/>
</dbReference>
<dbReference type="Pfam" id="PF02590">
    <property type="entry name" value="SPOUT_MTase"/>
    <property type="match status" value="1"/>
</dbReference>
<dbReference type="PANTHER" id="PTHR33603:SF1">
    <property type="entry name" value="RIBOSOMAL RNA LARGE SUBUNIT METHYLTRANSFERASE H"/>
    <property type="match status" value="1"/>
</dbReference>
<dbReference type="CDD" id="cd18081">
    <property type="entry name" value="RlmH-like"/>
    <property type="match status" value="1"/>
</dbReference>
<dbReference type="HAMAP" id="MF_00658">
    <property type="entry name" value="23SrRNA_methyltr_H"/>
    <property type="match status" value="1"/>
</dbReference>
<dbReference type="Proteomes" id="UP001605036">
    <property type="component" value="Unassembled WGS sequence"/>
</dbReference>
<evidence type="ECO:0008006" key="7">
    <source>
        <dbReference type="Google" id="ProtNLM"/>
    </source>
</evidence>
<dbReference type="GO" id="GO:0032259">
    <property type="term" value="P:methylation"/>
    <property type="evidence" value="ECO:0007669"/>
    <property type="project" value="UniProtKB-KW"/>
</dbReference>
<evidence type="ECO:0000256" key="4">
    <source>
        <dbReference type="ARBA" id="ARBA00038303"/>
    </source>
</evidence>
<protein>
    <recommendedName>
        <fullName evidence="7">RNA methyltransferase</fullName>
    </recommendedName>
</protein>
<reference evidence="5 6" key="1">
    <citation type="submission" date="2024-09" db="EMBL/GenBank/DDBJ databases">
        <title>Chromosome-scale assembly of Riccia fluitans.</title>
        <authorList>
            <person name="Paukszto L."/>
            <person name="Sawicki J."/>
            <person name="Karawczyk K."/>
            <person name="Piernik-Szablinska J."/>
            <person name="Szczecinska M."/>
            <person name="Mazdziarz M."/>
        </authorList>
    </citation>
    <scope>NUCLEOTIDE SEQUENCE [LARGE SCALE GENOMIC DNA]</scope>
    <source>
        <strain evidence="5">Rf_01</strain>
        <tissue evidence="5">Aerial parts of the thallus</tissue>
    </source>
</reference>
<dbReference type="AlphaFoldDB" id="A0ABD1Y6R3"/>
<accession>A0ABD1Y6R3</accession>
<evidence type="ECO:0000256" key="3">
    <source>
        <dbReference type="ARBA" id="ARBA00022691"/>
    </source>
</evidence>
<dbReference type="InterPro" id="IPR029026">
    <property type="entry name" value="tRNA_m1G_MTases_N"/>
</dbReference>
<dbReference type="PANTHER" id="PTHR33603">
    <property type="entry name" value="METHYLTRANSFERASE"/>
    <property type="match status" value="1"/>
</dbReference>
<evidence type="ECO:0000313" key="5">
    <source>
        <dbReference type="EMBL" id="KAL2622321.1"/>
    </source>
</evidence>
<proteinExistence type="inferred from homology"/>
<comment type="caution">
    <text evidence="5">The sequence shown here is derived from an EMBL/GenBank/DDBJ whole genome shotgun (WGS) entry which is preliminary data.</text>
</comment>